<accession>A0A0W8F4I1</accession>
<dbReference type="InterPro" id="IPR026392">
    <property type="entry name" value="Exo/Archaeosortase_dom"/>
</dbReference>
<dbReference type="AlphaFoldDB" id="A0A0W8F4I1"/>
<dbReference type="NCBIfam" id="TIGR04178">
    <property type="entry name" value="exo_archaeo"/>
    <property type="match status" value="1"/>
</dbReference>
<dbReference type="GO" id="GO:0008233">
    <property type="term" value="F:peptidase activity"/>
    <property type="evidence" value="ECO:0007669"/>
    <property type="project" value="UniProtKB-KW"/>
</dbReference>
<proteinExistence type="predicted"/>
<dbReference type="EMBL" id="LNQE01001566">
    <property type="protein sequence ID" value="KUG15315.1"/>
    <property type="molecule type" value="Genomic_DNA"/>
</dbReference>
<feature type="transmembrane region" description="Helical" evidence="8">
    <location>
        <begin position="215"/>
        <end position="239"/>
    </location>
</feature>
<keyword evidence="3" id="KW-0645">Protease</keyword>
<comment type="subcellular location">
    <subcellularLocation>
        <location evidence="1">Cell membrane</location>
        <topology evidence="1">Multi-pass membrane protein</topology>
    </subcellularLocation>
</comment>
<feature type="transmembrane region" description="Helical" evidence="8">
    <location>
        <begin position="136"/>
        <end position="157"/>
    </location>
</feature>
<reference evidence="9" key="1">
    <citation type="journal article" date="2015" name="Proc. Natl. Acad. Sci. U.S.A.">
        <title>Networks of energetic and metabolic interactions define dynamics in microbial communities.</title>
        <authorList>
            <person name="Embree M."/>
            <person name="Liu J.K."/>
            <person name="Al-Bassam M.M."/>
            <person name="Zengler K."/>
        </authorList>
    </citation>
    <scope>NUCLEOTIDE SEQUENCE</scope>
</reference>
<evidence type="ECO:0000256" key="6">
    <source>
        <dbReference type="ARBA" id="ARBA00022989"/>
    </source>
</evidence>
<sequence length="266" mass="29834">MKEILVLASCLFFILFLVPTRVRRYFAILGWTAIVLFLFAEVPYYLSINNYLYPTLAVLSVPFLYITARYLLSGDRRVEQLSRAAAVAFLIYAPFAFTPLGDWLISVVVGQTLWLIRSLGYDVALYAWNMVIRNGFRVEIILACTGIQAIAIMLGVAAAVPTTIRQKTAAFLVIVPTIYVLNIVRNTAVIIAYTGQWFPFYPGIAGNGEFGYESFFWAHNVIAELLALVLLVGIAYSLFRIIPDLADLAAGLYDLYAGEVRKVFRR</sequence>
<dbReference type="NCBIfam" id="TIGR04125">
    <property type="entry name" value="exosort_PGF_TRM"/>
    <property type="match status" value="1"/>
</dbReference>
<dbReference type="InterPro" id="IPR019127">
    <property type="entry name" value="Exosortase"/>
</dbReference>
<evidence type="ECO:0000256" key="5">
    <source>
        <dbReference type="ARBA" id="ARBA00022801"/>
    </source>
</evidence>
<keyword evidence="5" id="KW-0378">Hydrolase</keyword>
<name>A0A0W8F4I1_9ZZZZ</name>
<evidence type="ECO:0000256" key="7">
    <source>
        <dbReference type="ARBA" id="ARBA00023136"/>
    </source>
</evidence>
<protein>
    <submittedName>
        <fullName evidence="9">Cytochrome oxidase subunit i-like</fullName>
    </submittedName>
</protein>
<evidence type="ECO:0000256" key="2">
    <source>
        <dbReference type="ARBA" id="ARBA00022475"/>
    </source>
</evidence>
<evidence type="ECO:0000256" key="8">
    <source>
        <dbReference type="SAM" id="Phobius"/>
    </source>
</evidence>
<evidence type="ECO:0000313" key="9">
    <source>
        <dbReference type="EMBL" id="KUG15315.1"/>
    </source>
</evidence>
<dbReference type="PIRSF" id="PIRSF025737">
    <property type="entry name" value="Cyco1"/>
    <property type="match status" value="1"/>
</dbReference>
<keyword evidence="2" id="KW-1003">Cell membrane</keyword>
<dbReference type="GO" id="GO:0006508">
    <property type="term" value="P:proteolysis"/>
    <property type="evidence" value="ECO:0007669"/>
    <property type="project" value="UniProtKB-KW"/>
</dbReference>
<evidence type="ECO:0000256" key="4">
    <source>
        <dbReference type="ARBA" id="ARBA00022692"/>
    </source>
</evidence>
<feature type="transmembrane region" description="Helical" evidence="8">
    <location>
        <begin position="169"/>
        <end position="195"/>
    </location>
</feature>
<gene>
    <name evidence="9" type="ORF">ASZ90_015032</name>
</gene>
<keyword evidence="4 8" id="KW-0812">Transmembrane</keyword>
<dbReference type="InterPro" id="IPR014522">
    <property type="entry name" value="ArtA"/>
</dbReference>
<keyword evidence="6 8" id="KW-1133">Transmembrane helix</keyword>
<feature type="transmembrane region" description="Helical" evidence="8">
    <location>
        <begin position="84"/>
        <end position="116"/>
    </location>
</feature>
<feature type="transmembrane region" description="Helical" evidence="8">
    <location>
        <begin position="51"/>
        <end position="72"/>
    </location>
</feature>
<dbReference type="Pfam" id="PF09721">
    <property type="entry name" value="Exosortase_EpsH"/>
    <property type="match status" value="1"/>
</dbReference>
<comment type="caution">
    <text evidence="9">The sequence shown here is derived from an EMBL/GenBank/DDBJ whole genome shotgun (WGS) entry which is preliminary data.</text>
</comment>
<keyword evidence="7 8" id="KW-0472">Membrane</keyword>
<evidence type="ECO:0000256" key="3">
    <source>
        <dbReference type="ARBA" id="ARBA00022670"/>
    </source>
</evidence>
<organism evidence="9">
    <name type="scientific">hydrocarbon metagenome</name>
    <dbReference type="NCBI Taxonomy" id="938273"/>
    <lineage>
        <taxon>unclassified sequences</taxon>
        <taxon>metagenomes</taxon>
        <taxon>ecological metagenomes</taxon>
    </lineage>
</organism>
<dbReference type="GO" id="GO:0005886">
    <property type="term" value="C:plasma membrane"/>
    <property type="evidence" value="ECO:0007669"/>
    <property type="project" value="UniProtKB-SubCell"/>
</dbReference>
<evidence type="ECO:0000256" key="1">
    <source>
        <dbReference type="ARBA" id="ARBA00004651"/>
    </source>
</evidence>